<dbReference type="EMBL" id="JAEIJD010000008">
    <property type="protein sequence ID" value="MBI6630304.1"/>
    <property type="molecule type" value="Genomic_DNA"/>
</dbReference>
<dbReference type="SUPFAM" id="SSF53850">
    <property type="entry name" value="Periplasmic binding protein-like II"/>
    <property type="match status" value="1"/>
</dbReference>
<evidence type="ECO:0000313" key="7">
    <source>
        <dbReference type="Proteomes" id="UP000613255"/>
    </source>
</evidence>
<comment type="caution">
    <text evidence="6">The sequence shown here is derived from an EMBL/GenBank/DDBJ whole genome shotgun (WGS) entry which is preliminary data.</text>
</comment>
<dbReference type="Gene3D" id="3.40.190.10">
    <property type="entry name" value="Periplasmic binding protein-like II"/>
    <property type="match status" value="2"/>
</dbReference>
<dbReference type="Proteomes" id="UP000613255">
    <property type="component" value="Unassembled WGS sequence"/>
</dbReference>
<proteinExistence type="inferred from homology"/>
<organism evidence="6 7">
    <name type="scientific">Pontibaca salina</name>
    <dbReference type="NCBI Taxonomy" id="2795731"/>
    <lineage>
        <taxon>Bacteria</taxon>
        <taxon>Pseudomonadati</taxon>
        <taxon>Pseudomonadota</taxon>
        <taxon>Alphaproteobacteria</taxon>
        <taxon>Rhodobacterales</taxon>
        <taxon>Roseobacteraceae</taxon>
        <taxon>Pontibaca</taxon>
    </lineage>
</organism>
<dbReference type="Pfam" id="PF00497">
    <property type="entry name" value="SBP_bac_3"/>
    <property type="match status" value="1"/>
</dbReference>
<comment type="similarity">
    <text evidence="1">Belongs to the bacterial solute-binding protein 3 family.</text>
</comment>
<dbReference type="GO" id="GO:0006865">
    <property type="term" value="P:amino acid transport"/>
    <property type="evidence" value="ECO:0007669"/>
    <property type="project" value="TreeGrafter"/>
</dbReference>
<gene>
    <name evidence="6" type="ORF">JAO82_10460</name>
</gene>
<dbReference type="PANTHER" id="PTHR30085">
    <property type="entry name" value="AMINO ACID ABC TRANSPORTER PERMEASE"/>
    <property type="match status" value="1"/>
</dbReference>
<evidence type="ECO:0000259" key="5">
    <source>
        <dbReference type="SMART" id="SM00062"/>
    </source>
</evidence>
<feature type="chain" id="PRO_5037205448" evidence="4">
    <location>
        <begin position="22"/>
        <end position="346"/>
    </location>
</feature>
<keyword evidence="2" id="KW-0813">Transport</keyword>
<dbReference type="InterPro" id="IPR001638">
    <property type="entry name" value="Solute-binding_3/MltF_N"/>
</dbReference>
<dbReference type="PANTHER" id="PTHR30085:SF7">
    <property type="entry name" value="AMINO-ACID ABC TRANSPORTER-BINDING PROTEIN YHDW-RELATED"/>
    <property type="match status" value="1"/>
</dbReference>
<evidence type="ECO:0000313" key="6">
    <source>
        <dbReference type="EMBL" id="MBI6630304.1"/>
    </source>
</evidence>
<name>A0A934HLB8_9RHOB</name>
<dbReference type="InterPro" id="IPR051455">
    <property type="entry name" value="Bact_solute-bind_prot3"/>
</dbReference>
<evidence type="ECO:0000256" key="4">
    <source>
        <dbReference type="SAM" id="SignalP"/>
    </source>
</evidence>
<dbReference type="CDD" id="cd13692">
    <property type="entry name" value="PBP2_BztA"/>
    <property type="match status" value="1"/>
</dbReference>
<protein>
    <submittedName>
        <fullName evidence="6">Amino acid ABC transporter substrate-binding protein</fullName>
    </submittedName>
</protein>
<evidence type="ECO:0000256" key="2">
    <source>
        <dbReference type="ARBA" id="ARBA00022448"/>
    </source>
</evidence>
<dbReference type="SMART" id="SM00062">
    <property type="entry name" value="PBPb"/>
    <property type="match status" value="1"/>
</dbReference>
<evidence type="ECO:0000256" key="1">
    <source>
        <dbReference type="ARBA" id="ARBA00010333"/>
    </source>
</evidence>
<reference evidence="6" key="1">
    <citation type="submission" date="2020-12" db="EMBL/GenBank/DDBJ databases">
        <title>Pontibaca salina gen. nov., sp. nov., isolated from marine sediment.</title>
        <authorList>
            <person name="Bo J."/>
            <person name="Wang S."/>
            <person name="Song X."/>
            <person name="Du Z."/>
        </authorList>
    </citation>
    <scope>NUCLEOTIDE SEQUENCE</scope>
    <source>
        <strain evidence="6">S1109L</strain>
    </source>
</reference>
<dbReference type="RefSeq" id="WP_198686331.1">
    <property type="nucleotide sequence ID" value="NZ_JAEIJD010000008.1"/>
</dbReference>
<accession>A0A934HLB8</accession>
<evidence type="ECO:0000256" key="3">
    <source>
        <dbReference type="ARBA" id="ARBA00022729"/>
    </source>
</evidence>
<feature type="domain" description="Solute-binding protein family 3/N-terminal" evidence="5">
    <location>
        <begin position="48"/>
        <end position="270"/>
    </location>
</feature>
<dbReference type="AlphaFoldDB" id="A0A934HLB8"/>
<keyword evidence="7" id="KW-1185">Reference proteome</keyword>
<feature type="signal peptide" evidence="4">
    <location>
        <begin position="1"/>
        <end position="21"/>
    </location>
</feature>
<keyword evidence="3 4" id="KW-0732">Signal</keyword>
<sequence length="346" mass="36621">MGKSVLLGALLVAGMAMGVSAAETLDEVKSRGALNCGVAQGGSSGTAVGVTGFAAPDANGIWQGFDVALCRAVAAAVLDDPMAVNFVPTDTETRFSALAAGRVDLLSRSTTWTFSRDVKLKFDFAGINYYDGQGFLVPKEMGVSSVKDLSGASICLETGTTNELTLSDYFRVNNMTYKAVPVENSADAQKKYLAGACDAYTSDASSLAATRATFRNASEHALLPEIISKEPLGPVVRHGDDEWGDLVRWTLYALIAAEEYGITSANIKEMAEGTDNPEINRILGTEGELGQLLGLDNAWAVRAIKVNGNYGEIFAKNIGEETPIGLARGLNAQWKDGGLLYAPPFR</sequence>